<dbReference type="Pfam" id="PF00989">
    <property type="entry name" value="PAS"/>
    <property type="match status" value="1"/>
</dbReference>
<dbReference type="NCBIfam" id="TIGR00229">
    <property type="entry name" value="sensory_box"/>
    <property type="match status" value="4"/>
</dbReference>
<dbReference type="Gene3D" id="3.30.450.20">
    <property type="entry name" value="PAS domain"/>
    <property type="match status" value="4"/>
</dbReference>
<name>A0ABD5RZ55_9EURY</name>
<dbReference type="InterPro" id="IPR013767">
    <property type="entry name" value="PAS_fold"/>
</dbReference>
<keyword evidence="5" id="KW-1185">Reference proteome</keyword>
<dbReference type="PROSITE" id="PS50113">
    <property type="entry name" value="PAC"/>
    <property type="match status" value="2"/>
</dbReference>
<dbReference type="InterPro" id="IPR052155">
    <property type="entry name" value="Biofilm_reg_signaling"/>
</dbReference>
<evidence type="ECO:0000259" key="3">
    <source>
        <dbReference type="PROSITE" id="PS50113"/>
    </source>
</evidence>
<dbReference type="AlphaFoldDB" id="A0ABD5RZ55"/>
<dbReference type="SMART" id="SM00086">
    <property type="entry name" value="PAC"/>
    <property type="match status" value="3"/>
</dbReference>
<dbReference type="Proteomes" id="UP001596328">
    <property type="component" value="Unassembled WGS sequence"/>
</dbReference>
<dbReference type="EMBL" id="JBHSWU010000231">
    <property type="protein sequence ID" value="MFC6724625.1"/>
    <property type="molecule type" value="Genomic_DNA"/>
</dbReference>
<comment type="caution">
    <text evidence="4">The sequence shown here is derived from an EMBL/GenBank/DDBJ whole genome shotgun (WGS) entry which is preliminary data.</text>
</comment>
<dbReference type="Pfam" id="PF13426">
    <property type="entry name" value="PAS_9"/>
    <property type="match status" value="2"/>
</dbReference>
<dbReference type="PANTHER" id="PTHR44757:SF2">
    <property type="entry name" value="BIOFILM ARCHITECTURE MAINTENANCE PROTEIN MBAA"/>
    <property type="match status" value="1"/>
</dbReference>
<evidence type="ECO:0000313" key="4">
    <source>
        <dbReference type="EMBL" id="MFC6724625.1"/>
    </source>
</evidence>
<sequence>SAVAAVLVEGSDDGVDRTLGDLRDADGSVPIVLFSSSLPSSAEALGDGVEYVQRKNGASVDVLVETLRTRLGLDGGSGDGSIDSDGVAGRDEATGVTLEWPQLESVVEAVNDCILTVDDESVVQFANPAVEEVFGYEPSELVGEPLTLLMSDDLADRHLDAVDRYVETGERRLDWSSIRLSARHRDGHEFPIEVSFAEFTADGRHYFTGIVRDRSERERREAELRRAATIVETVDDGIYALGPDDRFVSVNEAYLEMTGYSREELLGAPASTVTGEELVGDIDRVRSTLETDEEGVTTLRTDLPTKGGPTIPVEARISRFELDDGEFGRVGVVRDVSERERLEAELSDALERITDAFFGLDEEWRFTYVNERAERLLQQAEEELVGESVWEQFPEAADSTFREEYERAMAEQEAVSFEEYYPPLDTWFEVNAYPSRSGLSVYFRDITERVVAQRELEARLTQQEAIAELGRTALRTEDLDRLMERAARLVAEGLDNDYCKVLDLDPETDELLLRQGVGWREGIAGSATVAADDEGSQAGYTLGSEEPVVVEDLTTEERFDGPELLTSHDVRSGISTIIGPYEKPWGILGTHDTERKSFSEHDVAFVQSVANLLWTAVERDELESTLRHERDLNRLVIDTAPVGIVVLDEDGGATMVNERAADIAGVSRERLAEGGIGLTYLDDDGNELPEEELPFTRVQEHGESVYDAEIGVVRPDGERRWLSVNGSTLSAGGDGGPLSVFSVEDVTETRNRTERLASLNEGLGRLPDAESPADVSDTVVETATDALGLTRSYVALYDDEDGVLRTAAMSDGASSIVDSALLTDAGDSPVWTAFVRDELRVVDDVAAEFEGAAGIGSVVVVPLGTHGVFVAVDPEPDAFGETDVLLAEMLGSTARASFDRAARESDLRAHRDDLEEKNERLDRLNRVNRAIRDITQVLLQADSHESIESLVCERLVDIDPYTFAWVGHSDRPGDEVVAAASA</sequence>
<feature type="non-terminal residue" evidence="4">
    <location>
        <position position="1"/>
    </location>
</feature>
<dbReference type="SMART" id="SM00065">
    <property type="entry name" value="GAF"/>
    <property type="match status" value="2"/>
</dbReference>
<dbReference type="InterPro" id="IPR001610">
    <property type="entry name" value="PAC"/>
</dbReference>
<dbReference type="SMART" id="SM00091">
    <property type="entry name" value="PAS"/>
    <property type="match status" value="4"/>
</dbReference>
<feature type="domain" description="PAS" evidence="2">
    <location>
        <begin position="99"/>
        <end position="169"/>
    </location>
</feature>
<accession>A0ABD5RZ55</accession>
<reference evidence="4 5" key="1">
    <citation type="journal article" date="2019" name="Int. J. Syst. Evol. Microbiol.">
        <title>The Global Catalogue of Microorganisms (GCM) 10K type strain sequencing project: providing services to taxonomists for standard genome sequencing and annotation.</title>
        <authorList>
            <consortium name="The Broad Institute Genomics Platform"/>
            <consortium name="The Broad Institute Genome Sequencing Center for Infectious Disease"/>
            <person name="Wu L."/>
            <person name="Ma J."/>
        </authorList>
    </citation>
    <scope>NUCLEOTIDE SEQUENCE [LARGE SCALE GENOMIC DNA]</scope>
    <source>
        <strain evidence="4 5">NBRC 111368</strain>
    </source>
</reference>
<feature type="domain" description="PAC" evidence="3">
    <location>
        <begin position="706"/>
        <end position="758"/>
    </location>
</feature>
<feature type="domain" description="PAS" evidence="2">
    <location>
        <begin position="223"/>
        <end position="267"/>
    </location>
</feature>
<feature type="domain" description="PAS" evidence="2">
    <location>
        <begin position="629"/>
        <end position="671"/>
    </location>
</feature>
<dbReference type="PROSITE" id="PS50112">
    <property type="entry name" value="PAS"/>
    <property type="match status" value="4"/>
</dbReference>
<dbReference type="Pfam" id="PF13185">
    <property type="entry name" value="GAF_2"/>
    <property type="match status" value="1"/>
</dbReference>
<evidence type="ECO:0000259" key="2">
    <source>
        <dbReference type="PROSITE" id="PS50112"/>
    </source>
</evidence>
<evidence type="ECO:0000256" key="1">
    <source>
        <dbReference type="SAM" id="Coils"/>
    </source>
</evidence>
<dbReference type="PANTHER" id="PTHR44757">
    <property type="entry name" value="DIGUANYLATE CYCLASE DGCP"/>
    <property type="match status" value="1"/>
</dbReference>
<dbReference type="Pfam" id="PF08448">
    <property type="entry name" value="PAS_4"/>
    <property type="match status" value="1"/>
</dbReference>
<evidence type="ECO:0000313" key="5">
    <source>
        <dbReference type="Proteomes" id="UP001596328"/>
    </source>
</evidence>
<feature type="coiled-coil region" evidence="1">
    <location>
        <begin position="904"/>
        <end position="934"/>
    </location>
</feature>
<dbReference type="InterPro" id="IPR029016">
    <property type="entry name" value="GAF-like_dom_sf"/>
</dbReference>
<organism evidence="4 5">
    <name type="scientific">Halobium palmae</name>
    <dbReference type="NCBI Taxonomy" id="1776492"/>
    <lineage>
        <taxon>Archaea</taxon>
        <taxon>Methanobacteriati</taxon>
        <taxon>Methanobacteriota</taxon>
        <taxon>Stenosarchaea group</taxon>
        <taxon>Halobacteria</taxon>
        <taxon>Halobacteriales</taxon>
        <taxon>Haloferacaceae</taxon>
        <taxon>Halobium</taxon>
    </lineage>
</organism>
<feature type="non-terminal residue" evidence="4">
    <location>
        <position position="982"/>
    </location>
</feature>
<keyword evidence="1" id="KW-0175">Coiled coil</keyword>
<dbReference type="Pfam" id="PF01590">
    <property type="entry name" value="GAF"/>
    <property type="match status" value="1"/>
</dbReference>
<dbReference type="SUPFAM" id="SSF55785">
    <property type="entry name" value="PYP-like sensor domain (PAS domain)"/>
    <property type="match status" value="4"/>
</dbReference>
<dbReference type="SUPFAM" id="SSF55781">
    <property type="entry name" value="GAF domain-like"/>
    <property type="match status" value="2"/>
</dbReference>
<dbReference type="CDD" id="cd00130">
    <property type="entry name" value="PAS"/>
    <property type="match status" value="4"/>
</dbReference>
<dbReference type="InterPro" id="IPR000700">
    <property type="entry name" value="PAS-assoc_C"/>
</dbReference>
<feature type="domain" description="PAS" evidence="2">
    <location>
        <begin position="342"/>
        <end position="412"/>
    </location>
</feature>
<dbReference type="Gene3D" id="3.30.450.40">
    <property type="match status" value="2"/>
</dbReference>
<dbReference type="InterPro" id="IPR013656">
    <property type="entry name" value="PAS_4"/>
</dbReference>
<dbReference type="InterPro" id="IPR003018">
    <property type="entry name" value="GAF"/>
</dbReference>
<dbReference type="InterPro" id="IPR000014">
    <property type="entry name" value="PAS"/>
</dbReference>
<protein>
    <submittedName>
        <fullName evidence="4">PAS domain S-box protein</fullName>
    </submittedName>
</protein>
<feature type="domain" description="PAC" evidence="3">
    <location>
        <begin position="297"/>
        <end position="348"/>
    </location>
</feature>
<proteinExistence type="predicted"/>
<dbReference type="InterPro" id="IPR035965">
    <property type="entry name" value="PAS-like_dom_sf"/>
</dbReference>
<gene>
    <name evidence="4" type="ORF">ACFQE1_09600</name>
</gene>